<reference evidence="1 2" key="1">
    <citation type="submission" date="2021-06" db="EMBL/GenBank/DDBJ databases">
        <authorList>
            <person name="Stanton E."/>
        </authorList>
    </citation>
    <scope>NUCLEOTIDE SEQUENCE [LARGE SCALE GENOMIC DNA]</scope>
    <source>
        <strain evidence="1 2">2021EL-00146</strain>
    </source>
</reference>
<dbReference type="Proteomes" id="UP000787201">
    <property type="component" value="Unassembled WGS sequence"/>
</dbReference>
<protein>
    <submittedName>
        <fullName evidence="1">HNH endonuclease</fullName>
    </submittedName>
</protein>
<accession>A0ABS6GAH6</accession>
<evidence type="ECO:0000313" key="2">
    <source>
        <dbReference type="Proteomes" id="UP000787201"/>
    </source>
</evidence>
<sequence length="222" mass="25849">MSDGKHFQKANRQLYYKMNNDPSYRASLEEKFPGIFEKVSPGKRGALLRTAPTGSGWETTWHHHERVGGLLQLVDWPDHNSRHLDYDPKGYGGRKTWGGLDADNCEGLMNTYTSIDELIASLSQLEPGEWIYTNINTWEARPEDTHFFYISWDYIQSLEDDEIYLDEEDLEMPLAVETFSLKGWMLVSSLNYIVKNKNSGGHGNKWFIDEVNYYRENDTYRT</sequence>
<gene>
    <name evidence="1" type="ORF">KQV47_00755</name>
</gene>
<dbReference type="EMBL" id="JAHLTI010000001">
    <property type="protein sequence ID" value="MBU5922716.1"/>
    <property type="molecule type" value="Genomic_DNA"/>
</dbReference>
<keyword evidence="1" id="KW-0378">Hydrolase</keyword>
<dbReference type="GO" id="GO:0004519">
    <property type="term" value="F:endonuclease activity"/>
    <property type="evidence" value="ECO:0007669"/>
    <property type="project" value="UniProtKB-KW"/>
</dbReference>
<evidence type="ECO:0000313" key="1">
    <source>
        <dbReference type="EMBL" id="MBU5922716.1"/>
    </source>
</evidence>
<organism evidence="1 2">
    <name type="scientific">Enterobacter sichuanensis</name>
    <dbReference type="NCBI Taxonomy" id="2071710"/>
    <lineage>
        <taxon>Bacteria</taxon>
        <taxon>Pseudomonadati</taxon>
        <taxon>Pseudomonadota</taxon>
        <taxon>Gammaproteobacteria</taxon>
        <taxon>Enterobacterales</taxon>
        <taxon>Enterobacteriaceae</taxon>
        <taxon>Enterobacter</taxon>
        <taxon>Enterobacter cloacae complex</taxon>
    </lineage>
</organism>
<proteinExistence type="predicted"/>
<dbReference type="RefSeq" id="WP_141237282.1">
    <property type="nucleotide sequence ID" value="NZ_JAHLTI010000001.1"/>
</dbReference>
<keyword evidence="1" id="KW-0255">Endonuclease</keyword>
<comment type="caution">
    <text evidence="1">The sequence shown here is derived from an EMBL/GenBank/DDBJ whole genome shotgun (WGS) entry which is preliminary data.</text>
</comment>
<name>A0ABS6GAH6_9ENTR</name>
<keyword evidence="2" id="KW-1185">Reference proteome</keyword>
<keyword evidence="1" id="KW-0540">Nuclease</keyword>